<gene>
    <name evidence="1" type="ORF">CVT25_006899</name>
</gene>
<evidence type="ECO:0008006" key="3">
    <source>
        <dbReference type="Google" id="ProtNLM"/>
    </source>
</evidence>
<evidence type="ECO:0000313" key="1">
    <source>
        <dbReference type="EMBL" id="PPQ86219.1"/>
    </source>
</evidence>
<dbReference type="Proteomes" id="UP000283269">
    <property type="component" value="Unassembled WGS sequence"/>
</dbReference>
<dbReference type="OrthoDB" id="5354526at2759"/>
<reference evidence="1 2" key="1">
    <citation type="journal article" date="2018" name="Evol. Lett.">
        <title>Horizontal gene cluster transfer increased hallucinogenic mushroom diversity.</title>
        <authorList>
            <person name="Reynolds H.T."/>
            <person name="Vijayakumar V."/>
            <person name="Gluck-Thaler E."/>
            <person name="Korotkin H.B."/>
            <person name="Matheny P.B."/>
            <person name="Slot J.C."/>
        </authorList>
    </citation>
    <scope>NUCLEOTIDE SEQUENCE [LARGE SCALE GENOMIC DNA]</scope>
    <source>
        <strain evidence="1 2">2631</strain>
    </source>
</reference>
<dbReference type="STRING" id="93625.A0A409X615"/>
<dbReference type="EMBL" id="NHYD01002536">
    <property type="protein sequence ID" value="PPQ86219.1"/>
    <property type="molecule type" value="Genomic_DNA"/>
</dbReference>
<dbReference type="InParanoid" id="A0A409X615"/>
<protein>
    <recommendedName>
        <fullName evidence="3">F-box domain-containing protein</fullName>
    </recommendedName>
</protein>
<proteinExistence type="predicted"/>
<dbReference type="AlphaFoldDB" id="A0A409X615"/>
<evidence type="ECO:0000313" key="2">
    <source>
        <dbReference type="Proteomes" id="UP000283269"/>
    </source>
</evidence>
<sequence length="522" mass="59669">MDSNDIPNDIWINVVELIDGSAPIAALVATSHRFQELGMKYLLRDLRWVEVDSTSSSIEAWKDYKAKMVYFPRKLTLSIAFEFGKPETSVSPTASKLLHNAVYSQISAFRCLYEIVLVKTVVSCYTHKALSSIPTLRLLTINDCLFTNFGKPFSVYSVSSVLEDLGTPLPCLSITHLSLNNPIFPNVDLDTWIILFRFLNGNNISGSTLSSLSITWTQELNSALSLFRDRLIDEDDYDEDYYEKWIFPKLVHLDFFIPSLIRRYHVSQMSAFSGVHCSTIPRIRISIGESRISENELRGLRSSMSGMWSYTGPYCIFLRFRFLANLTHLIITDPMEKIIDNLRRLPETLQSLDIKSQIGEEDGMAFATAIQDMFPVIHFVAIRYGIDRACIILSPSMLEIEISEWDTEALFTARYRFPDVHSLTIRYGGDAIKLTHRLIVSLGPDILFHMQHLHTFKLLHDVSIHKTIFLNNNSQHSVGPSRIGHPEYDPCDIELELEEDDMKDYLNAWGGNEYVKLKKIAK</sequence>
<accession>A0A409X615</accession>
<organism evidence="1 2">
    <name type="scientific">Psilocybe cyanescens</name>
    <dbReference type="NCBI Taxonomy" id="93625"/>
    <lineage>
        <taxon>Eukaryota</taxon>
        <taxon>Fungi</taxon>
        <taxon>Dikarya</taxon>
        <taxon>Basidiomycota</taxon>
        <taxon>Agaricomycotina</taxon>
        <taxon>Agaricomycetes</taxon>
        <taxon>Agaricomycetidae</taxon>
        <taxon>Agaricales</taxon>
        <taxon>Agaricineae</taxon>
        <taxon>Strophariaceae</taxon>
        <taxon>Psilocybe</taxon>
    </lineage>
</organism>
<comment type="caution">
    <text evidence="1">The sequence shown here is derived from an EMBL/GenBank/DDBJ whole genome shotgun (WGS) entry which is preliminary data.</text>
</comment>
<keyword evidence="2" id="KW-1185">Reference proteome</keyword>
<name>A0A409X615_PSICY</name>